<feature type="compositionally biased region" description="Low complexity" evidence="1">
    <location>
        <begin position="399"/>
        <end position="412"/>
    </location>
</feature>
<accession>K0RUH7</accession>
<reference evidence="2 3" key="1">
    <citation type="journal article" date="2012" name="Genome Biol.">
        <title>Genome and low-iron response of an oceanic diatom adapted to chronic iron limitation.</title>
        <authorList>
            <person name="Lommer M."/>
            <person name="Specht M."/>
            <person name="Roy A.S."/>
            <person name="Kraemer L."/>
            <person name="Andreson R."/>
            <person name="Gutowska M.A."/>
            <person name="Wolf J."/>
            <person name="Bergner S.V."/>
            <person name="Schilhabel M.B."/>
            <person name="Klostermeier U.C."/>
            <person name="Beiko R.G."/>
            <person name="Rosenstiel P."/>
            <person name="Hippler M."/>
            <person name="Laroche J."/>
        </authorList>
    </citation>
    <scope>NUCLEOTIDE SEQUENCE [LARGE SCALE GENOMIC DNA]</scope>
    <source>
        <strain evidence="2 3">CCMP1005</strain>
    </source>
</reference>
<dbReference type="Proteomes" id="UP000266841">
    <property type="component" value="Unassembled WGS sequence"/>
</dbReference>
<evidence type="ECO:0000256" key="1">
    <source>
        <dbReference type="SAM" id="MobiDB-lite"/>
    </source>
</evidence>
<keyword evidence="3" id="KW-1185">Reference proteome</keyword>
<name>K0RUH7_THAOC</name>
<dbReference type="AlphaFoldDB" id="K0RUH7"/>
<feature type="region of interest" description="Disordered" evidence="1">
    <location>
        <begin position="1"/>
        <end position="46"/>
    </location>
</feature>
<feature type="compositionally biased region" description="Basic and acidic residues" evidence="1">
    <location>
        <begin position="364"/>
        <end position="379"/>
    </location>
</feature>
<sequence length="760" mass="85602">MSGEVICIDSSDDEFEPSSKTTNAAAGQFHTNKSSTSASDGSAPCRWQESTSNYTFTDEDSSSVSSSDSILNLESIFDKPSAPSTRLDGLSTLKPEKHRKCKYFDMARAASSKRSAELSSIRKQAAYVPSILPPSVDTYLGTWQIRLLMDFREFGLRKKDKGKGFIDVAKKRIDGHFGEECCEQMHLQGDENDRRQFNMRASETKIDKSGNRYRKFGTASREEQIRRLKRVKTIRNQMICGEFKGVRIVCTKDRDDTVLWLIQQFELIRKSFDPAHPPWRVKSEFDDYVKALLSQAQMKDDTIIKDPCLKWDKTFISPREAQSIDTSVHSKLGDKPIFWNPDNPPVEHARVVRAILQRSVTAKSKADQSSEPKMAEQSEGKSNPVTPLKTKQDGRNMNDDSSSSGSSMNGDSNLKKVPSGECDESIIDLLDDESDAGDDDADTGALGFYSSLCKPYIEAVARISPMNTFANSLYPFFPTSTASNALRGFPYGNDSPSFSTMAFLKSRLFMRSTKLSRTNGLASISFRKSYPDIRSNMQPSSLMQVAVVLRSRPVSNECSPQKLPSVATNTLCPPSNESDYIHMAVLLLRRLVARGWDRTYIKSLIQSADSRLRSAEAQPSTTPNDRRPLTNKERLFLHYEYHPGGMPRGQIRQIYQSTCGELLESRLGIKQMTVAYSRPKNVRDVLLSVLCGRDKTPYDDVLVVFEFDGEWFPGTITVVGVNVEDGYTTMIKIEYTTETWRPCISQTKESVPWHRHREDK</sequence>
<proteinExistence type="predicted"/>
<protein>
    <submittedName>
        <fullName evidence="2">Uncharacterized protein</fullName>
    </submittedName>
</protein>
<evidence type="ECO:0000313" key="2">
    <source>
        <dbReference type="EMBL" id="EJK50302.1"/>
    </source>
</evidence>
<organism evidence="2 3">
    <name type="scientific">Thalassiosira oceanica</name>
    <name type="common">Marine diatom</name>
    <dbReference type="NCBI Taxonomy" id="159749"/>
    <lineage>
        <taxon>Eukaryota</taxon>
        <taxon>Sar</taxon>
        <taxon>Stramenopiles</taxon>
        <taxon>Ochrophyta</taxon>
        <taxon>Bacillariophyta</taxon>
        <taxon>Coscinodiscophyceae</taxon>
        <taxon>Thalassiosirophycidae</taxon>
        <taxon>Thalassiosirales</taxon>
        <taxon>Thalassiosiraceae</taxon>
        <taxon>Thalassiosira</taxon>
    </lineage>
</organism>
<feature type="compositionally biased region" description="Polar residues" evidence="1">
    <location>
        <begin position="18"/>
        <end position="40"/>
    </location>
</feature>
<comment type="caution">
    <text evidence="2">The sequence shown here is derived from an EMBL/GenBank/DDBJ whole genome shotgun (WGS) entry which is preliminary data.</text>
</comment>
<dbReference type="EMBL" id="AGNL01044045">
    <property type="protein sequence ID" value="EJK50302.1"/>
    <property type="molecule type" value="Genomic_DNA"/>
</dbReference>
<feature type="region of interest" description="Disordered" evidence="1">
    <location>
        <begin position="360"/>
        <end position="419"/>
    </location>
</feature>
<evidence type="ECO:0000313" key="3">
    <source>
        <dbReference type="Proteomes" id="UP000266841"/>
    </source>
</evidence>
<gene>
    <name evidence="2" type="ORF">THAOC_30752</name>
</gene>